<evidence type="ECO:0000313" key="3">
    <source>
        <dbReference type="Proteomes" id="UP000463224"/>
    </source>
</evidence>
<accession>A0A844QEX6</accession>
<reference evidence="2 3" key="1">
    <citation type="submission" date="2019-12" db="EMBL/GenBank/DDBJ databases">
        <title>Nitratireductor arenosus sp. nov., Isolated from sea sand, Jeju island, South Korea.</title>
        <authorList>
            <person name="Kim W."/>
        </authorList>
    </citation>
    <scope>NUCLEOTIDE SEQUENCE [LARGE SCALE GENOMIC DNA]</scope>
    <source>
        <strain evidence="2 3">CAU 1489</strain>
    </source>
</reference>
<keyword evidence="1" id="KW-1133">Transmembrane helix</keyword>
<dbReference type="Proteomes" id="UP000463224">
    <property type="component" value="Unassembled WGS sequence"/>
</dbReference>
<organism evidence="2 3">
    <name type="scientific">Nitratireductor arenosus</name>
    <dbReference type="NCBI Taxonomy" id="2682096"/>
    <lineage>
        <taxon>Bacteria</taxon>
        <taxon>Pseudomonadati</taxon>
        <taxon>Pseudomonadota</taxon>
        <taxon>Alphaproteobacteria</taxon>
        <taxon>Hyphomicrobiales</taxon>
        <taxon>Phyllobacteriaceae</taxon>
        <taxon>Nitratireductor</taxon>
    </lineage>
</organism>
<dbReference type="RefSeq" id="WP_156712745.1">
    <property type="nucleotide sequence ID" value="NZ_WPHG01000002.1"/>
</dbReference>
<sequence length="583" mass="63132">MNTSGAKRDRSWRRLSPGEDCTPLSAALLAMSGWALVWVAMAIAAAYHWPLIVQDDARHFVVWLRQQAEPSLFPGDAIADQFRALTPWGYEWLYRPFTLAGADALLVHLLFMIAALGALLSVSVHLLTYELWPSRLGAALVGATAPLVLGGPMVAVGLPKTFGVIIIALSLLAFLRRRPLLTATALFVGTGLYPATVAVSGLAMALLCLRPGFPFVATDRRTLVTLAVGGIAALVGGFFFMRELAALGPTFSLEQARQAAIFTPGGRLAFFEENGALGLWCNRNGYATFCFRILAPPWRGIVAGLALALLFGLSWQVVAGRSAGLMRRLGMPAVPRRLAVVALAILASGVILHSLAYLVLFRLHEPSRYGHNAIRTAFVLVVLPFAAALVVAGAQRLKRHGWEKAAGVLVLAPGLVVAVVMVATSWMLFSASPSVHAYLRQTPKDTLVGGLSRELDLVPAFSSRSVYAAHELMIPYKKTYHDLLYDRVAATARAMYQTSPDAFAAFAHDSGVDYLLVDRDDKRQRDRLRRWRASVPAVAPALDFLEAGNVPFFKPLEARCAVASSERHLLFDAACLAARTGER</sequence>
<keyword evidence="1" id="KW-0812">Transmembrane</keyword>
<evidence type="ECO:0000313" key="2">
    <source>
        <dbReference type="EMBL" id="MVA97835.1"/>
    </source>
</evidence>
<feature type="transmembrane region" description="Helical" evidence="1">
    <location>
        <begin position="406"/>
        <end position="429"/>
    </location>
</feature>
<dbReference type="EMBL" id="WPHG01000002">
    <property type="protein sequence ID" value="MVA97835.1"/>
    <property type="molecule type" value="Genomic_DNA"/>
</dbReference>
<feature type="transmembrane region" description="Helical" evidence="1">
    <location>
        <begin position="21"/>
        <end position="49"/>
    </location>
</feature>
<evidence type="ECO:0008006" key="4">
    <source>
        <dbReference type="Google" id="ProtNLM"/>
    </source>
</evidence>
<protein>
    <recommendedName>
        <fullName evidence="4">Glycosyltransferase RgtA/B/C/D-like domain-containing protein</fullName>
    </recommendedName>
</protein>
<name>A0A844QEX6_9HYPH</name>
<feature type="transmembrane region" description="Helical" evidence="1">
    <location>
        <begin position="373"/>
        <end position="394"/>
    </location>
</feature>
<feature type="transmembrane region" description="Helical" evidence="1">
    <location>
        <begin position="298"/>
        <end position="318"/>
    </location>
</feature>
<feature type="transmembrane region" description="Helical" evidence="1">
    <location>
        <begin position="147"/>
        <end position="174"/>
    </location>
</feature>
<feature type="transmembrane region" description="Helical" evidence="1">
    <location>
        <begin position="180"/>
        <end position="209"/>
    </location>
</feature>
<proteinExistence type="predicted"/>
<dbReference type="AlphaFoldDB" id="A0A844QEX6"/>
<keyword evidence="3" id="KW-1185">Reference proteome</keyword>
<feature type="transmembrane region" description="Helical" evidence="1">
    <location>
        <begin position="221"/>
        <end position="241"/>
    </location>
</feature>
<feature type="transmembrane region" description="Helical" evidence="1">
    <location>
        <begin position="105"/>
        <end position="127"/>
    </location>
</feature>
<comment type="caution">
    <text evidence="2">The sequence shown here is derived from an EMBL/GenBank/DDBJ whole genome shotgun (WGS) entry which is preliminary data.</text>
</comment>
<evidence type="ECO:0000256" key="1">
    <source>
        <dbReference type="SAM" id="Phobius"/>
    </source>
</evidence>
<feature type="transmembrane region" description="Helical" evidence="1">
    <location>
        <begin position="338"/>
        <end position="361"/>
    </location>
</feature>
<keyword evidence="1" id="KW-0472">Membrane</keyword>
<gene>
    <name evidence="2" type="ORF">GN330_11325</name>
</gene>